<feature type="domain" description="HNH nuclease" evidence="5">
    <location>
        <begin position="44"/>
        <end position="99"/>
    </location>
</feature>
<comment type="similarity">
    <text evidence="3">Belongs to the HNH nuclease family.</text>
</comment>
<dbReference type="PANTHER" id="PTHR41286:SF1">
    <property type="entry name" value="HNH NUCLEASE YAJD-RELATED"/>
    <property type="match status" value="1"/>
</dbReference>
<dbReference type="Proteomes" id="UP000182332">
    <property type="component" value="Unassembled WGS sequence"/>
</dbReference>
<dbReference type="OrthoDB" id="5292295at2"/>
<reference evidence="6 7" key="1">
    <citation type="submission" date="2016-10" db="EMBL/GenBank/DDBJ databases">
        <authorList>
            <person name="de Groot N.N."/>
        </authorList>
    </citation>
    <scope>NUCLEOTIDE SEQUENCE [LARGE SCALE GENOMIC DNA]</scope>
    <source>
        <strain evidence="6 7">DSM 11363</strain>
    </source>
</reference>
<dbReference type="InterPro" id="IPR003615">
    <property type="entry name" value="HNH_nuc"/>
</dbReference>
<gene>
    <name evidence="6" type="ORF">SAMN05216197_14516</name>
</gene>
<dbReference type="GO" id="GO:0003676">
    <property type="term" value="F:nucleic acid binding"/>
    <property type="evidence" value="ECO:0007669"/>
    <property type="project" value="InterPro"/>
</dbReference>
<evidence type="ECO:0000256" key="4">
    <source>
        <dbReference type="ARBA" id="ARBA00040194"/>
    </source>
</evidence>
<name>A0A1I0IZU7_9PSED</name>
<evidence type="ECO:0000256" key="1">
    <source>
        <dbReference type="ARBA" id="ARBA00022722"/>
    </source>
</evidence>
<dbReference type="InterPro" id="IPR002711">
    <property type="entry name" value="HNH"/>
</dbReference>
<sequence>MARLKTLGSRVKTQSDRLVSVNTDSWRATKTTAHQRGYGYKWQKAREGWLNAHPLCAYCDREGRVTSGTVVDHIVPHRGDMTLFWARSNWQTLCKTCHDSVKKAEEADAARYA</sequence>
<dbReference type="EMBL" id="FOHW01000045">
    <property type="protein sequence ID" value="SEU02967.1"/>
    <property type="molecule type" value="Genomic_DNA"/>
</dbReference>
<dbReference type="GO" id="GO:0008270">
    <property type="term" value="F:zinc ion binding"/>
    <property type="evidence" value="ECO:0007669"/>
    <property type="project" value="InterPro"/>
</dbReference>
<evidence type="ECO:0000259" key="5">
    <source>
        <dbReference type="SMART" id="SM00507"/>
    </source>
</evidence>
<dbReference type="RefSeq" id="WP_074892743.1">
    <property type="nucleotide sequence ID" value="NZ_FOHW01000045.1"/>
</dbReference>
<accession>A0A1I0IZU7</accession>
<protein>
    <recommendedName>
        <fullName evidence="4">Putative HNH nuclease YajD</fullName>
    </recommendedName>
</protein>
<dbReference type="Pfam" id="PF01844">
    <property type="entry name" value="HNH"/>
    <property type="match status" value="1"/>
</dbReference>
<evidence type="ECO:0000256" key="3">
    <source>
        <dbReference type="ARBA" id="ARBA00038412"/>
    </source>
</evidence>
<dbReference type="PANTHER" id="PTHR41286">
    <property type="entry name" value="HNH NUCLEASE YAJD-RELATED"/>
    <property type="match status" value="1"/>
</dbReference>
<dbReference type="Gene3D" id="1.10.30.50">
    <property type="match status" value="1"/>
</dbReference>
<dbReference type="GO" id="GO:0016787">
    <property type="term" value="F:hydrolase activity"/>
    <property type="evidence" value="ECO:0007669"/>
    <property type="project" value="UniProtKB-KW"/>
</dbReference>
<dbReference type="GO" id="GO:0004519">
    <property type="term" value="F:endonuclease activity"/>
    <property type="evidence" value="ECO:0007669"/>
    <property type="project" value="UniProtKB-KW"/>
</dbReference>
<evidence type="ECO:0000313" key="7">
    <source>
        <dbReference type="Proteomes" id="UP000182332"/>
    </source>
</evidence>
<dbReference type="GO" id="GO:0005829">
    <property type="term" value="C:cytosol"/>
    <property type="evidence" value="ECO:0007669"/>
    <property type="project" value="TreeGrafter"/>
</dbReference>
<keyword evidence="6" id="KW-0255">Endonuclease</keyword>
<keyword evidence="2" id="KW-0378">Hydrolase</keyword>
<evidence type="ECO:0000313" key="6">
    <source>
        <dbReference type="EMBL" id="SEU02967.1"/>
    </source>
</evidence>
<keyword evidence="1" id="KW-0540">Nuclease</keyword>
<organism evidence="6 7">
    <name type="scientific">Pseudomonas graminis</name>
    <dbReference type="NCBI Taxonomy" id="158627"/>
    <lineage>
        <taxon>Bacteria</taxon>
        <taxon>Pseudomonadati</taxon>
        <taxon>Pseudomonadota</taxon>
        <taxon>Gammaproteobacteria</taxon>
        <taxon>Pseudomonadales</taxon>
        <taxon>Pseudomonadaceae</taxon>
        <taxon>Pseudomonas</taxon>
    </lineage>
</organism>
<dbReference type="AlphaFoldDB" id="A0A1I0IZU7"/>
<proteinExistence type="inferred from homology"/>
<dbReference type="SMART" id="SM00507">
    <property type="entry name" value="HNHc"/>
    <property type="match status" value="1"/>
</dbReference>
<dbReference type="CDD" id="cd00085">
    <property type="entry name" value="HNHc"/>
    <property type="match status" value="1"/>
</dbReference>
<evidence type="ECO:0000256" key="2">
    <source>
        <dbReference type="ARBA" id="ARBA00022801"/>
    </source>
</evidence>